<dbReference type="Proteomes" id="UP000321110">
    <property type="component" value="Unassembled WGS sequence"/>
</dbReference>
<organism evidence="1 2">
    <name type="scientific">Aquipseudomonas alcaligenes</name>
    <name type="common">Pseudomonas alcaligenes</name>
    <dbReference type="NCBI Taxonomy" id="43263"/>
    <lineage>
        <taxon>Bacteria</taxon>
        <taxon>Pseudomonadati</taxon>
        <taxon>Pseudomonadota</taxon>
        <taxon>Gammaproteobacteria</taxon>
        <taxon>Pseudomonadales</taxon>
        <taxon>Pseudomonadaceae</taxon>
        <taxon>Aquipseudomonas</taxon>
    </lineage>
</organism>
<gene>
    <name evidence="1" type="ORF">E6Q69_06290</name>
</gene>
<sequence length="59" mass="6259">MAPFAAQPEGTGRFLRTAVLLDGSFSRLNFASRALPCAKNGSVAAVPKRQQTLAPVFQP</sequence>
<proteinExistence type="predicted"/>
<accession>A0A5C7W6C7</accession>
<evidence type="ECO:0000313" key="1">
    <source>
        <dbReference type="EMBL" id="TXI33501.1"/>
    </source>
</evidence>
<name>A0A5C7W6C7_AQUAC</name>
<dbReference type="AlphaFoldDB" id="A0A5C7W6C7"/>
<protein>
    <submittedName>
        <fullName evidence="1">Uncharacterized protein</fullName>
    </submittedName>
</protein>
<evidence type="ECO:0000313" key="2">
    <source>
        <dbReference type="Proteomes" id="UP000321110"/>
    </source>
</evidence>
<dbReference type="EMBL" id="SSFO01000103">
    <property type="protein sequence ID" value="TXI33501.1"/>
    <property type="molecule type" value="Genomic_DNA"/>
</dbReference>
<reference evidence="1 2" key="1">
    <citation type="submission" date="2018-09" db="EMBL/GenBank/DDBJ databases">
        <title>Metagenome Assembled Genomes from an Advanced Water Purification Facility.</title>
        <authorList>
            <person name="Stamps B.W."/>
            <person name="Spear J.R."/>
        </authorList>
    </citation>
    <scope>NUCLEOTIDE SEQUENCE [LARGE SCALE GENOMIC DNA]</scope>
    <source>
        <strain evidence="1">Bin_52_1</strain>
    </source>
</reference>
<comment type="caution">
    <text evidence="1">The sequence shown here is derived from an EMBL/GenBank/DDBJ whole genome shotgun (WGS) entry which is preliminary data.</text>
</comment>